<organism evidence="1 2">
    <name type="scientific">Thiocapsa rosea</name>
    <dbReference type="NCBI Taxonomy" id="69360"/>
    <lineage>
        <taxon>Bacteria</taxon>
        <taxon>Pseudomonadati</taxon>
        <taxon>Pseudomonadota</taxon>
        <taxon>Gammaproteobacteria</taxon>
        <taxon>Chromatiales</taxon>
        <taxon>Chromatiaceae</taxon>
        <taxon>Thiocapsa</taxon>
    </lineage>
</organism>
<gene>
    <name evidence="1" type="ORF">BDD21_3484</name>
</gene>
<dbReference type="Gene3D" id="3.40.50.2300">
    <property type="match status" value="1"/>
</dbReference>
<evidence type="ECO:0000313" key="2">
    <source>
        <dbReference type="Proteomes" id="UP000274556"/>
    </source>
</evidence>
<evidence type="ECO:0008006" key="3">
    <source>
        <dbReference type="Google" id="ProtNLM"/>
    </source>
</evidence>
<dbReference type="SUPFAM" id="SSF52172">
    <property type="entry name" value="CheY-like"/>
    <property type="match status" value="1"/>
</dbReference>
<dbReference type="EMBL" id="RBXL01000001">
    <property type="protein sequence ID" value="RKT45989.1"/>
    <property type="molecule type" value="Genomic_DNA"/>
</dbReference>
<accession>A0A495V9K4</accession>
<reference evidence="1 2" key="1">
    <citation type="submission" date="2018-10" db="EMBL/GenBank/DDBJ databases">
        <title>Genomic Encyclopedia of Archaeal and Bacterial Type Strains, Phase II (KMG-II): from individual species to whole genera.</title>
        <authorList>
            <person name="Goeker M."/>
        </authorList>
    </citation>
    <scope>NUCLEOTIDE SEQUENCE [LARGE SCALE GENOMIC DNA]</scope>
    <source>
        <strain evidence="1 2">DSM 235</strain>
    </source>
</reference>
<keyword evidence="2" id="KW-1185">Reference proteome</keyword>
<dbReference type="RefSeq" id="WP_120798168.1">
    <property type="nucleotide sequence ID" value="NZ_RBXL01000001.1"/>
</dbReference>
<dbReference type="OrthoDB" id="9792877at2"/>
<sequence length="132" mass="15097">MSDRAPILLAIVELGGYPNLTTLYRHLGFEVEVVASQRKAQVALKRHIPDVVVAEYNFQSDFRDRTSNLETLMARLQRHPEVKVICFYQSEYRHKLDAMTARFPVFEAIAFPIDPARVEAALRRALTLTAQP</sequence>
<protein>
    <recommendedName>
        <fullName evidence="3">Response regulatory domain-containing protein</fullName>
    </recommendedName>
</protein>
<dbReference type="InterPro" id="IPR011006">
    <property type="entry name" value="CheY-like_superfamily"/>
</dbReference>
<dbReference type="AlphaFoldDB" id="A0A495V9K4"/>
<evidence type="ECO:0000313" key="1">
    <source>
        <dbReference type="EMBL" id="RKT45989.1"/>
    </source>
</evidence>
<dbReference type="Proteomes" id="UP000274556">
    <property type="component" value="Unassembled WGS sequence"/>
</dbReference>
<comment type="caution">
    <text evidence="1">The sequence shown here is derived from an EMBL/GenBank/DDBJ whole genome shotgun (WGS) entry which is preliminary data.</text>
</comment>
<name>A0A495V9K4_9GAMM</name>
<proteinExistence type="predicted"/>